<dbReference type="Proteomes" id="UP000602124">
    <property type="component" value="Unassembled WGS sequence"/>
</dbReference>
<dbReference type="InterPro" id="IPR009506">
    <property type="entry name" value="YjiS-like"/>
</dbReference>
<comment type="caution">
    <text evidence="2">The sequence shown here is derived from an EMBL/GenBank/DDBJ whole genome shotgun (WGS) entry which is preliminary data.</text>
</comment>
<name>A0A934ISB8_9HYPH</name>
<evidence type="ECO:0000313" key="2">
    <source>
        <dbReference type="EMBL" id="MBJ3785889.1"/>
    </source>
</evidence>
<proteinExistence type="predicted"/>
<dbReference type="AlphaFoldDB" id="A0A934ISB8"/>
<protein>
    <submittedName>
        <fullName evidence="2">DUF1127 domain-containing protein</fullName>
    </submittedName>
</protein>
<evidence type="ECO:0000313" key="3">
    <source>
        <dbReference type="Proteomes" id="UP000602124"/>
    </source>
</evidence>
<dbReference type="EMBL" id="JAEKMH010000003">
    <property type="protein sequence ID" value="MBJ3785889.1"/>
    <property type="molecule type" value="Genomic_DNA"/>
</dbReference>
<accession>A0A934ISB8</accession>
<feature type="domain" description="YjiS-like" evidence="1">
    <location>
        <begin position="7"/>
        <end position="38"/>
    </location>
</feature>
<organism evidence="2 3">
    <name type="scientific">Devosia sediminis</name>
    <dbReference type="NCBI Taxonomy" id="2798801"/>
    <lineage>
        <taxon>Bacteria</taxon>
        <taxon>Pseudomonadati</taxon>
        <taxon>Pseudomonadota</taxon>
        <taxon>Alphaproteobacteria</taxon>
        <taxon>Hyphomicrobiales</taxon>
        <taxon>Devosiaceae</taxon>
        <taxon>Devosia</taxon>
    </lineage>
</organism>
<keyword evidence="3" id="KW-1185">Reference proteome</keyword>
<gene>
    <name evidence="2" type="ORF">JEQ47_14275</name>
</gene>
<reference evidence="2" key="1">
    <citation type="submission" date="2020-12" db="EMBL/GenBank/DDBJ databases">
        <title>Devosia sp. MSA67 isolated from Mo River.</title>
        <authorList>
            <person name="Ma F."/>
            <person name="Zi Z."/>
        </authorList>
    </citation>
    <scope>NUCLEOTIDE SEQUENCE</scope>
    <source>
        <strain evidence="2">MSA67</strain>
    </source>
</reference>
<dbReference type="RefSeq" id="WP_198877109.1">
    <property type="nucleotide sequence ID" value="NZ_JAEKMH010000003.1"/>
</dbReference>
<evidence type="ECO:0000259" key="1">
    <source>
        <dbReference type="Pfam" id="PF06568"/>
    </source>
</evidence>
<sequence>MFEPLSRRLHAWHMRNVTRRKLSMLDDRLLGDMGIERSHIGDFVARLDAEGARKWH</sequence>
<dbReference type="Pfam" id="PF06568">
    <property type="entry name" value="YjiS-like"/>
    <property type="match status" value="1"/>
</dbReference>